<evidence type="ECO:0000256" key="2">
    <source>
        <dbReference type="SAM" id="Phobius"/>
    </source>
</evidence>
<evidence type="ECO:0000313" key="4">
    <source>
        <dbReference type="Proteomes" id="UP000886885"/>
    </source>
</evidence>
<keyword evidence="2" id="KW-0472">Membrane</keyword>
<reference evidence="3" key="1">
    <citation type="journal article" date="2020" name="bioRxiv">
        <title>Hybrid origin of Populus tomentosa Carr. identified through genome sequencing and phylogenomic analysis.</title>
        <authorList>
            <person name="An X."/>
            <person name="Gao K."/>
            <person name="Chen Z."/>
            <person name="Li J."/>
            <person name="Yang X."/>
            <person name="Yang X."/>
            <person name="Zhou J."/>
            <person name="Guo T."/>
            <person name="Zhao T."/>
            <person name="Huang S."/>
            <person name="Miao D."/>
            <person name="Khan W.U."/>
            <person name="Rao P."/>
            <person name="Ye M."/>
            <person name="Lei B."/>
            <person name="Liao W."/>
            <person name="Wang J."/>
            <person name="Ji L."/>
            <person name="Li Y."/>
            <person name="Guo B."/>
            <person name="Mustafa N.S."/>
            <person name="Li S."/>
            <person name="Yun Q."/>
            <person name="Keller S.R."/>
            <person name="Mao J."/>
            <person name="Zhang R."/>
            <person name="Strauss S.H."/>
        </authorList>
    </citation>
    <scope>NUCLEOTIDE SEQUENCE</scope>
    <source>
        <strain evidence="3">GM15</strain>
        <tissue evidence="3">Leaf</tissue>
    </source>
</reference>
<keyword evidence="2" id="KW-0812">Transmembrane</keyword>
<feature type="region of interest" description="Disordered" evidence="1">
    <location>
        <begin position="1"/>
        <end position="38"/>
    </location>
</feature>
<keyword evidence="4" id="KW-1185">Reference proteome</keyword>
<evidence type="ECO:0000313" key="3">
    <source>
        <dbReference type="EMBL" id="KAG6754852.1"/>
    </source>
</evidence>
<dbReference type="AlphaFoldDB" id="A0A8X8CI49"/>
<gene>
    <name evidence="3" type="ORF">POTOM_040650</name>
</gene>
<comment type="caution">
    <text evidence="3">The sequence shown here is derived from an EMBL/GenBank/DDBJ whole genome shotgun (WGS) entry which is preliminary data.</text>
</comment>
<dbReference type="OrthoDB" id="1712901at2759"/>
<name>A0A8X8CI49_POPTO</name>
<feature type="transmembrane region" description="Helical" evidence="2">
    <location>
        <begin position="164"/>
        <end position="186"/>
    </location>
</feature>
<accession>A0A8X8CI49</accession>
<protein>
    <recommendedName>
        <fullName evidence="5">Reverse transcriptase zinc-binding domain-containing protein</fullName>
    </recommendedName>
</protein>
<evidence type="ECO:0008006" key="5">
    <source>
        <dbReference type="Google" id="ProtNLM"/>
    </source>
</evidence>
<sequence length="392" mass="44120">MTVPKIYPTTPSTEEEWSERKTEGGTAESYSSVSTYAESENEAQSEAAILRELAQFVREVTVDVEEIEAAIKEISGNIAELLKTTPSASWMILLEFMHDDRLTAEARQVHPGRSLDPNCMFCGAHPKDVGHLFFTCQFTKHLWNASRNETITAMARVARACLRSILKIVNSTLGLVGIAMILYGFWMLRVLQRDMESPSFDDFDSTALWFIYAFLSIGVALCLITCLGHISADSSNGICLSCVSFFKSVAADILLNSDWEKDLPEDPTGRFHDFREFVESNFDFFKWIAMFIILVQGFSILLAMTLRALGPINGSKYDIDEEHTSARLPLINPHSQTPPYVVGQQVKEKPPYCNLQFDTERHESRDHCRGSHFGSVEELGIERELMEATGIF</sequence>
<dbReference type="EMBL" id="JAAWWB010000022">
    <property type="protein sequence ID" value="KAG6754852.1"/>
    <property type="molecule type" value="Genomic_DNA"/>
</dbReference>
<feature type="transmembrane region" description="Helical" evidence="2">
    <location>
        <begin position="284"/>
        <end position="306"/>
    </location>
</feature>
<evidence type="ECO:0000256" key="1">
    <source>
        <dbReference type="SAM" id="MobiDB-lite"/>
    </source>
</evidence>
<organism evidence="3 4">
    <name type="scientific">Populus tomentosa</name>
    <name type="common">Chinese white poplar</name>
    <dbReference type="NCBI Taxonomy" id="118781"/>
    <lineage>
        <taxon>Eukaryota</taxon>
        <taxon>Viridiplantae</taxon>
        <taxon>Streptophyta</taxon>
        <taxon>Embryophyta</taxon>
        <taxon>Tracheophyta</taxon>
        <taxon>Spermatophyta</taxon>
        <taxon>Magnoliopsida</taxon>
        <taxon>eudicotyledons</taxon>
        <taxon>Gunneridae</taxon>
        <taxon>Pentapetalae</taxon>
        <taxon>rosids</taxon>
        <taxon>fabids</taxon>
        <taxon>Malpighiales</taxon>
        <taxon>Salicaceae</taxon>
        <taxon>Saliceae</taxon>
        <taxon>Populus</taxon>
    </lineage>
</organism>
<dbReference type="Proteomes" id="UP000886885">
    <property type="component" value="Chromosome 11D"/>
</dbReference>
<proteinExistence type="predicted"/>
<feature type="transmembrane region" description="Helical" evidence="2">
    <location>
        <begin position="206"/>
        <end position="230"/>
    </location>
</feature>
<keyword evidence="2" id="KW-1133">Transmembrane helix</keyword>